<name>A0A2N3Y5N4_SACSN</name>
<dbReference type="AlphaFoldDB" id="A0A2N3Y5N4"/>
<proteinExistence type="predicted"/>
<dbReference type="Proteomes" id="UP000233786">
    <property type="component" value="Unassembled WGS sequence"/>
</dbReference>
<keyword evidence="2" id="KW-1185">Reference proteome</keyword>
<evidence type="ECO:0000313" key="1">
    <source>
        <dbReference type="EMBL" id="PKW18246.1"/>
    </source>
</evidence>
<dbReference type="EMBL" id="PJNB01000001">
    <property type="protein sequence ID" value="PKW18246.1"/>
    <property type="molecule type" value="Genomic_DNA"/>
</dbReference>
<accession>A0A2N3Y5N4</accession>
<dbReference type="Pfam" id="PF08734">
    <property type="entry name" value="GYD"/>
    <property type="match status" value="1"/>
</dbReference>
<comment type="caution">
    <text evidence="1">The sequence shown here is derived from an EMBL/GenBank/DDBJ whole genome shotgun (WGS) entry which is preliminary data.</text>
</comment>
<evidence type="ECO:0000313" key="2">
    <source>
        <dbReference type="Proteomes" id="UP000233786"/>
    </source>
</evidence>
<sequence>MAQPALVPEGGSRTAAAGGRTVKWGSDMPKYLVQGSYTAEGTKGVLAEGGTGRREAVERVLGSCGGTLESMYFAFGDHDFYIVVDVPDDASMAATAMAVRATGAVTSRAVPLLRPEDIDEAVRKAVDFRAPGT</sequence>
<gene>
    <name evidence="1" type="ORF">A8926_6316</name>
</gene>
<reference evidence="1" key="1">
    <citation type="submission" date="2017-12" db="EMBL/GenBank/DDBJ databases">
        <title>Sequencing the genomes of 1000 Actinobacteria strains.</title>
        <authorList>
            <person name="Klenk H.-P."/>
        </authorList>
    </citation>
    <scope>NUCLEOTIDE SEQUENCE [LARGE SCALE GENOMIC DNA]</scope>
    <source>
        <strain evidence="1">DSM 44228</strain>
    </source>
</reference>
<organism evidence="1 2">
    <name type="scientific">Saccharopolyspora spinosa</name>
    <dbReference type="NCBI Taxonomy" id="60894"/>
    <lineage>
        <taxon>Bacteria</taxon>
        <taxon>Bacillati</taxon>
        <taxon>Actinomycetota</taxon>
        <taxon>Actinomycetes</taxon>
        <taxon>Pseudonocardiales</taxon>
        <taxon>Pseudonocardiaceae</taxon>
        <taxon>Saccharopolyspora</taxon>
    </lineage>
</organism>
<dbReference type="InterPro" id="IPR014845">
    <property type="entry name" value="GYD/TTHA1554"/>
</dbReference>
<protein>
    <submittedName>
        <fullName evidence="1">Uncharacterized protein with GYD domain</fullName>
    </submittedName>
</protein>